<sequence>MRVVRYGLCLVGVVLLLTGSAIGQAPATTLRVGLVASVSDAGFFVPMERGYFAEQGLAIEFVPFRSAADMIAPLGVGQLDIGGGAVSAGLFNAMARGVDLRIVADKGTIRTGQSYEALIIRRDLVESGRFKTLADLKGLRIGLAARGISPHIDLVMFAQKANLRPDDVEITIMAFPDMVPAMANKALDGALLIEPFRTQALEQQIGVFIESADKIYPDHQVAVVLYAPHMRREKVDAGRKFMVAYLQGVRDFNDAFIKKQPEKKQQVIGALAKFTPVKDFALYEKMVMPWLDPDGTVNRQSLRFDQEWYAQNGFVSTKVNLSLVVDDRFVLYALQRLGRYR</sequence>
<dbReference type="AlphaFoldDB" id="A0A537LP37"/>
<organism evidence="4 5">
    <name type="scientific">Candidatus Segetimicrobium genomatis</name>
    <dbReference type="NCBI Taxonomy" id="2569760"/>
    <lineage>
        <taxon>Bacteria</taxon>
        <taxon>Bacillati</taxon>
        <taxon>Candidatus Sysuimicrobiota</taxon>
        <taxon>Candidatus Sysuimicrobiia</taxon>
        <taxon>Candidatus Sysuimicrobiales</taxon>
        <taxon>Candidatus Segetimicrobiaceae</taxon>
        <taxon>Candidatus Segetimicrobium</taxon>
    </lineage>
</organism>
<dbReference type="Gene3D" id="3.40.190.10">
    <property type="entry name" value="Periplasmic binding protein-like II"/>
    <property type="match status" value="2"/>
</dbReference>
<reference evidence="4 5" key="1">
    <citation type="journal article" date="2019" name="Nat. Microbiol.">
        <title>Mediterranean grassland soil C-N compound turnover is dependent on rainfall and depth, and is mediated by genomically divergent microorganisms.</title>
        <authorList>
            <person name="Diamond S."/>
            <person name="Andeer P.F."/>
            <person name="Li Z."/>
            <person name="Crits-Christoph A."/>
            <person name="Burstein D."/>
            <person name="Anantharaman K."/>
            <person name="Lane K.R."/>
            <person name="Thomas B.C."/>
            <person name="Pan C."/>
            <person name="Northen T.R."/>
            <person name="Banfield J.F."/>
        </authorList>
    </citation>
    <scope>NUCLEOTIDE SEQUENCE [LARGE SCALE GENOMIC DNA]</scope>
    <source>
        <strain evidence="4">NP_2</strain>
    </source>
</reference>
<evidence type="ECO:0000256" key="1">
    <source>
        <dbReference type="ARBA" id="ARBA00004418"/>
    </source>
</evidence>
<protein>
    <submittedName>
        <fullName evidence="4">ABC transporter substrate-binding protein</fullName>
    </submittedName>
</protein>
<accession>A0A537LP37</accession>
<dbReference type="PANTHER" id="PTHR30024:SF47">
    <property type="entry name" value="TAURINE-BINDING PERIPLASMIC PROTEIN"/>
    <property type="match status" value="1"/>
</dbReference>
<evidence type="ECO:0000256" key="2">
    <source>
        <dbReference type="ARBA" id="ARBA00010742"/>
    </source>
</evidence>
<comment type="caution">
    <text evidence="4">The sequence shown here is derived from an EMBL/GenBank/DDBJ whole genome shotgun (WGS) entry which is preliminary data.</text>
</comment>
<comment type="similarity">
    <text evidence="2">Belongs to the bacterial solute-binding protein SsuA/TauA family.</text>
</comment>
<dbReference type="Pfam" id="PF13379">
    <property type="entry name" value="NMT1_2"/>
    <property type="match status" value="1"/>
</dbReference>
<dbReference type="PANTHER" id="PTHR30024">
    <property type="entry name" value="ALIPHATIC SULFONATES-BINDING PROTEIN-RELATED"/>
    <property type="match status" value="1"/>
</dbReference>
<evidence type="ECO:0000313" key="5">
    <source>
        <dbReference type="Proteomes" id="UP000318661"/>
    </source>
</evidence>
<proteinExistence type="inferred from homology"/>
<gene>
    <name evidence="4" type="ORF">E6G99_02265</name>
</gene>
<comment type="subcellular location">
    <subcellularLocation>
        <location evidence="1">Periplasm</location>
    </subcellularLocation>
</comment>
<dbReference type="GO" id="GO:0042597">
    <property type="term" value="C:periplasmic space"/>
    <property type="evidence" value="ECO:0007669"/>
    <property type="project" value="UniProtKB-SubCell"/>
</dbReference>
<evidence type="ECO:0000256" key="3">
    <source>
        <dbReference type="ARBA" id="ARBA00022729"/>
    </source>
</evidence>
<dbReference type="EMBL" id="VBAJ01000040">
    <property type="protein sequence ID" value="TMJ09763.1"/>
    <property type="molecule type" value="Genomic_DNA"/>
</dbReference>
<dbReference type="SUPFAM" id="SSF53850">
    <property type="entry name" value="Periplasmic binding protein-like II"/>
    <property type="match status" value="1"/>
</dbReference>
<name>A0A537LP37_9BACT</name>
<dbReference type="Proteomes" id="UP000318661">
    <property type="component" value="Unassembled WGS sequence"/>
</dbReference>
<keyword evidence="3" id="KW-0732">Signal</keyword>
<evidence type="ECO:0000313" key="4">
    <source>
        <dbReference type="EMBL" id="TMJ09763.1"/>
    </source>
</evidence>